<name>A0A814QSS7_9BILA</name>
<gene>
    <name evidence="1" type="ORF">GPM918_LOCUS19857</name>
    <name evidence="2" type="ORF">SRO942_LOCUS19854</name>
</gene>
<sequence length="311" mass="35448">MGKVPYRSKNSVRFRRNGDNSGKAIFKRLKIYNKKLEKLKNKENNKFELIDFKIGTKRLSNDYGLKSQNLTTYFESNRNKPLIKVTFTSDPADEHFDIVINDLGGGVADEEQEKTFEYMYTGQSEYHEKTKPRGCCLGLGLLCAYAEYYWAKNGYRSFALVASKCPKPIITSHLKHVIHEKNHIATSDSLWLWFRNMFPANKEKPAVVTCETFEIHMNPRTASTLIKTLCLAGLTLKLISCLKIIPMLIRTRSMQKGEKNDLGHHTKILVDLDQKTSSTTASEQVAQPLLKAAAFIKHHSKDSLNVEILCP</sequence>
<comment type="caution">
    <text evidence="1">The sequence shown here is derived from an EMBL/GenBank/DDBJ whole genome shotgun (WGS) entry which is preliminary data.</text>
</comment>
<dbReference type="InterPro" id="IPR036890">
    <property type="entry name" value="HATPase_C_sf"/>
</dbReference>
<dbReference type="EMBL" id="CAJNOQ010006127">
    <property type="protein sequence ID" value="CAF1124408.1"/>
    <property type="molecule type" value="Genomic_DNA"/>
</dbReference>
<dbReference type="OrthoDB" id="9975258at2759"/>
<evidence type="ECO:0000313" key="2">
    <source>
        <dbReference type="EMBL" id="CAF3887907.1"/>
    </source>
</evidence>
<dbReference type="Gene3D" id="3.30.565.10">
    <property type="entry name" value="Histidine kinase-like ATPase, C-terminal domain"/>
    <property type="match status" value="1"/>
</dbReference>
<dbReference type="AlphaFoldDB" id="A0A814QSS7"/>
<protein>
    <submittedName>
        <fullName evidence="1">Uncharacterized protein</fullName>
    </submittedName>
</protein>
<evidence type="ECO:0000313" key="1">
    <source>
        <dbReference type="EMBL" id="CAF1124408.1"/>
    </source>
</evidence>
<dbReference type="SUPFAM" id="SSF55874">
    <property type="entry name" value="ATPase domain of HSP90 chaperone/DNA topoisomerase II/histidine kinase"/>
    <property type="match status" value="1"/>
</dbReference>
<evidence type="ECO:0000313" key="3">
    <source>
        <dbReference type="Proteomes" id="UP000663829"/>
    </source>
</evidence>
<organism evidence="1 3">
    <name type="scientific">Didymodactylos carnosus</name>
    <dbReference type="NCBI Taxonomy" id="1234261"/>
    <lineage>
        <taxon>Eukaryota</taxon>
        <taxon>Metazoa</taxon>
        <taxon>Spiralia</taxon>
        <taxon>Gnathifera</taxon>
        <taxon>Rotifera</taxon>
        <taxon>Eurotatoria</taxon>
        <taxon>Bdelloidea</taxon>
        <taxon>Philodinida</taxon>
        <taxon>Philodinidae</taxon>
        <taxon>Didymodactylos</taxon>
    </lineage>
</organism>
<accession>A0A814QSS7</accession>
<dbReference type="EMBL" id="CAJOBC010006127">
    <property type="protein sequence ID" value="CAF3887907.1"/>
    <property type="molecule type" value="Genomic_DNA"/>
</dbReference>
<keyword evidence="3" id="KW-1185">Reference proteome</keyword>
<dbReference type="Proteomes" id="UP000681722">
    <property type="component" value="Unassembled WGS sequence"/>
</dbReference>
<dbReference type="Proteomes" id="UP000663829">
    <property type="component" value="Unassembled WGS sequence"/>
</dbReference>
<reference evidence="1" key="1">
    <citation type="submission" date="2021-02" db="EMBL/GenBank/DDBJ databases">
        <authorList>
            <person name="Nowell W R."/>
        </authorList>
    </citation>
    <scope>NUCLEOTIDE SEQUENCE</scope>
</reference>
<proteinExistence type="predicted"/>